<dbReference type="EMBL" id="LZLR01000239">
    <property type="protein sequence ID" value="OBK14087.1"/>
    <property type="molecule type" value="Genomic_DNA"/>
</dbReference>
<reference evidence="1 2" key="1">
    <citation type="submission" date="2016-06" db="EMBL/GenBank/DDBJ databases">
        <authorList>
            <person name="Kjaerup R.B."/>
            <person name="Dalgaard T.S."/>
            <person name="Juul-Madsen H.R."/>
        </authorList>
    </citation>
    <scope>NUCLEOTIDE SEQUENCE [LARGE SCALE GENOMIC DNA]</scope>
    <source>
        <strain evidence="1 2">1245335.1</strain>
    </source>
</reference>
<sequence>MSIPVDEMTADARAVIAELLELRGQPIVLTPAAGTVTVKPGGGKDYDADAAPRASQVFAKFNTHKDDGAERSQSDRGTVRKFEFDLIGAHDAVIGEGDTWEDDAATYEVQVVDRTQPYQVKATVTAFLKVAGHSFG</sequence>
<comment type="caution">
    <text evidence="1">The sequence shown here is derived from an EMBL/GenBank/DDBJ whole genome shotgun (WGS) entry which is preliminary data.</text>
</comment>
<gene>
    <name evidence="1" type="ORF">A5635_10355</name>
</gene>
<evidence type="ECO:0000313" key="2">
    <source>
        <dbReference type="Proteomes" id="UP000093819"/>
    </source>
</evidence>
<dbReference type="OrthoDB" id="4725680at2"/>
<name>A0A1A3N126_MYCAS</name>
<dbReference type="RefSeq" id="WP_065038392.1">
    <property type="nucleotide sequence ID" value="NZ_LZLR01000239.1"/>
</dbReference>
<accession>A0A1A3N126</accession>
<proteinExistence type="predicted"/>
<organism evidence="1 2">
    <name type="scientific">Mycobacterium asiaticum</name>
    <dbReference type="NCBI Taxonomy" id="1790"/>
    <lineage>
        <taxon>Bacteria</taxon>
        <taxon>Bacillati</taxon>
        <taxon>Actinomycetota</taxon>
        <taxon>Actinomycetes</taxon>
        <taxon>Mycobacteriales</taxon>
        <taxon>Mycobacteriaceae</taxon>
        <taxon>Mycobacterium</taxon>
    </lineage>
</organism>
<evidence type="ECO:0000313" key="1">
    <source>
        <dbReference type="EMBL" id="OBK14087.1"/>
    </source>
</evidence>
<protein>
    <submittedName>
        <fullName evidence="1">Uncharacterized protein</fullName>
    </submittedName>
</protein>
<dbReference type="AlphaFoldDB" id="A0A1A3N126"/>
<dbReference type="Proteomes" id="UP000093819">
    <property type="component" value="Unassembled WGS sequence"/>
</dbReference>